<gene>
    <name evidence="1" type="ORF">B4099_3190</name>
</gene>
<dbReference type="AlphaFoldDB" id="A0A150KH34"/>
<evidence type="ECO:0000313" key="2">
    <source>
        <dbReference type="Proteomes" id="UP000075304"/>
    </source>
</evidence>
<protein>
    <submittedName>
        <fullName evidence="1">Uncharacterized protein</fullName>
    </submittedName>
</protein>
<organism evidence="1 2">
    <name type="scientific">Heyndrickxia coagulans</name>
    <name type="common">Weizmannia coagulans</name>
    <dbReference type="NCBI Taxonomy" id="1398"/>
    <lineage>
        <taxon>Bacteria</taxon>
        <taxon>Bacillati</taxon>
        <taxon>Bacillota</taxon>
        <taxon>Bacilli</taxon>
        <taxon>Bacillales</taxon>
        <taxon>Bacillaceae</taxon>
        <taxon>Heyndrickxia</taxon>
    </lineage>
</organism>
<dbReference type="EMBL" id="LQYI01000024">
    <property type="protein sequence ID" value="KYC71649.1"/>
    <property type="molecule type" value="Genomic_DNA"/>
</dbReference>
<accession>A0A150KH34</accession>
<reference evidence="1 2" key="1">
    <citation type="submission" date="2016-01" db="EMBL/GenBank/DDBJ databases">
        <title>Genome Sequences of Twelve Sporeforming Bacillus Species Isolated from Foods.</title>
        <authorList>
            <person name="Berendsen E.M."/>
            <person name="Wells-Bennik M.H."/>
            <person name="Krawcyk A.O."/>
            <person name="De Jong A."/>
            <person name="Holsappel S."/>
            <person name="Eijlander R.T."/>
            <person name="Kuipers O.P."/>
        </authorList>
    </citation>
    <scope>NUCLEOTIDE SEQUENCE [LARGE SCALE GENOMIC DNA]</scope>
    <source>
        <strain evidence="1 2">B4099</strain>
    </source>
</reference>
<proteinExistence type="predicted"/>
<sequence length="40" mass="4823">MIKKKSFSLFLSMHIVCSQGYLDITVIVRRCKEWLKFIIF</sequence>
<dbReference type="Proteomes" id="UP000075304">
    <property type="component" value="Unassembled WGS sequence"/>
</dbReference>
<comment type="caution">
    <text evidence="1">The sequence shown here is derived from an EMBL/GenBank/DDBJ whole genome shotgun (WGS) entry which is preliminary data.</text>
</comment>
<name>A0A150KH34_HEYCO</name>
<evidence type="ECO:0000313" key="1">
    <source>
        <dbReference type="EMBL" id="KYC71649.1"/>
    </source>
</evidence>